<keyword evidence="1" id="KW-0677">Repeat</keyword>
<evidence type="ECO:0008006" key="5">
    <source>
        <dbReference type="Google" id="ProtNLM"/>
    </source>
</evidence>
<feature type="compositionally biased region" description="Polar residues" evidence="2">
    <location>
        <begin position="74"/>
        <end position="91"/>
    </location>
</feature>
<feature type="compositionally biased region" description="Polar residues" evidence="2">
    <location>
        <begin position="106"/>
        <end position="124"/>
    </location>
</feature>
<keyword evidence="4" id="KW-1185">Reference proteome</keyword>
<feature type="region of interest" description="Disordered" evidence="2">
    <location>
        <begin position="204"/>
        <end position="226"/>
    </location>
</feature>
<proteinExistence type="predicted"/>
<evidence type="ECO:0000256" key="1">
    <source>
        <dbReference type="ARBA" id="ARBA00022737"/>
    </source>
</evidence>
<evidence type="ECO:0000256" key="2">
    <source>
        <dbReference type="SAM" id="MobiDB-lite"/>
    </source>
</evidence>
<feature type="compositionally biased region" description="Low complexity" evidence="2">
    <location>
        <begin position="139"/>
        <end position="179"/>
    </location>
</feature>
<comment type="caution">
    <text evidence="3">The sequence shown here is derived from an EMBL/GenBank/DDBJ whole genome shotgun (WGS) entry which is preliminary data.</text>
</comment>
<dbReference type="PANTHER" id="PTHR43215:SF14">
    <property type="entry name" value="RADIAL SPOKE HEAD 1 HOMOLOG"/>
    <property type="match status" value="1"/>
</dbReference>
<feature type="region of interest" description="Disordered" evidence="2">
    <location>
        <begin position="67"/>
        <end position="124"/>
    </location>
</feature>
<evidence type="ECO:0000313" key="4">
    <source>
        <dbReference type="Proteomes" id="UP000692954"/>
    </source>
</evidence>
<gene>
    <name evidence="3" type="ORF">PSON_ATCC_30995.1.T0070404</name>
</gene>
<name>A0A8S1KHS5_9CILI</name>
<dbReference type="GO" id="GO:0005829">
    <property type="term" value="C:cytosol"/>
    <property type="evidence" value="ECO:0007669"/>
    <property type="project" value="TreeGrafter"/>
</dbReference>
<dbReference type="AlphaFoldDB" id="A0A8S1KHS5"/>
<feature type="compositionally biased region" description="Polar residues" evidence="2">
    <location>
        <begin position="212"/>
        <end position="221"/>
    </location>
</feature>
<dbReference type="Pfam" id="PF02493">
    <property type="entry name" value="MORN"/>
    <property type="match status" value="3"/>
</dbReference>
<dbReference type="SMART" id="SM00698">
    <property type="entry name" value="MORN"/>
    <property type="match status" value="3"/>
</dbReference>
<dbReference type="PANTHER" id="PTHR43215">
    <property type="entry name" value="RADIAL SPOKE HEAD 1 HOMOLOG"/>
    <property type="match status" value="1"/>
</dbReference>
<sequence length="371" mass="42980">MYYPQSFYPQVYPQYRYQPYGVRPQVPQQWRPPVYNAPQYPYPGLRIPPTQYPYNSYNPYNPYTSSIIPPTYQPQPMLSQIMSSPQRQFQSPDRLRGAQSPPRNMLMQSQQVPKSPAPQLQSPNRQYLTYEQVQERIRNAQQQQPQTHHNPKQQTPQPKPNQQKQQPAAPTQNQQPTQKPKQDDDLDKRYQNALKSTEEIIKKYQMDDSGSKGRQTNQENQQAEEDGELQELALQYEDGFIYRGQGYPPQTRSGFGILTDSEGQQIYAGYWKENLYDGQGRLTNLQIEELKEPVDWNNMTTIGNGWASYEGNFSQGKMHGQGTLILSNGEQYFGEFEDGMVHGDGEFTNLDGQVIKGKWDQGYLIQLSEQD</sequence>
<reference evidence="3" key="1">
    <citation type="submission" date="2021-01" db="EMBL/GenBank/DDBJ databases">
        <authorList>
            <consortium name="Genoscope - CEA"/>
            <person name="William W."/>
        </authorList>
    </citation>
    <scope>NUCLEOTIDE SEQUENCE</scope>
</reference>
<accession>A0A8S1KHS5</accession>
<dbReference type="Proteomes" id="UP000692954">
    <property type="component" value="Unassembled WGS sequence"/>
</dbReference>
<dbReference type="EMBL" id="CAJJDN010000007">
    <property type="protein sequence ID" value="CAD8053555.1"/>
    <property type="molecule type" value="Genomic_DNA"/>
</dbReference>
<protein>
    <recommendedName>
        <fullName evidence="5">MORN repeat protein</fullName>
    </recommendedName>
</protein>
<dbReference type="OrthoDB" id="300500at2759"/>
<evidence type="ECO:0000313" key="3">
    <source>
        <dbReference type="EMBL" id="CAD8053555.1"/>
    </source>
</evidence>
<organism evidence="3 4">
    <name type="scientific">Paramecium sonneborni</name>
    <dbReference type="NCBI Taxonomy" id="65129"/>
    <lineage>
        <taxon>Eukaryota</taxon>
        <taxon>Sar</taxon>
        <taxon>Alveolata</taxon>
        <taxon>Ciliophora</taxon>
        <taxon>Intramacronucleata</taxon>
        <taxon>Oligohymenophorea</taxon>
        <taxon>Peniculida</taxon>
        <taxon>Parameciidae</taxon>
        <taxon>Paramecium</taxon>
    </lineage>
</organism>
<dbReference type="InterPro" id="IPR003409">
    <property type="entry name" value="MORN"/>
</dbReference>
<feature type="region of interest" description="Disordered" evidence="2">
    <location>
        <begin position="139"/>
        <end position="186"/>
    </location>
</feature>